<comment type="caution">
    <text evidence="5">The sequence shown here is derived from an EMBL/GenBank/DDBJ whole genome shotgun (WGS) entry which is preliminary data.</text>
</comment>
<comment type="subcellular location">
    <subcellularLocation>
        <location evidence="4">Cytoplasm</location>
    </subcellularLocation>
</comment>
<dbReference type="CDD" id="cd00756">
    <property type="entry name" value="MoaE"/>
    <property type="match status" value="1"/>
</dbReference>
<dbReference type="SUPFAM" id="SSF54690">
    <property type="entry name" value="Molybdopterin synthase subunit MoaE"/>
    <property type="match status" value="1"/>
</dbReference>
<comment type="catalytic activity">
    <reaction evidence="4">
        <text>2 [molybdopterin-synthase sulfur-carrier protein]-C-terminal-Gly-aminoethanethioate + cyclic pyranopterin phosphate + H2O = molybdopterin + 2 [molybdopterin-synthase sulfur-carrier protein]-C-terminal Gly-Gly + 2 H(+)</text>
        <dbReference type="Rhea" id="RHEA:26333"/>
        <dbReference type="Rhea" id="RHEA-COMP:12202"/>
        <dbReference type="Rhea" id="RHEA-COMP:19907"/>
        <dbReference type="ChEBI" id="CHEBI:15377"/>
        <dbReference type="ChEBI" id="CHEBI:15378"/>
        <dbReference type="ChEBI" id="CHEBI:58698"/>
        <dbReference type="ChEBI" id="CHEBI:59648"/>
        <dbReference type="ChEBI" id="CHEBI:90778"/>
        <dbReference type="ChEBI" id="CHEBI:232372"/>
        <dbReference type="EC" id="2.8.1.12"/>
    </reaction>
</comment>
<dbReference type="GO" id="GO:0006777">
    <property type="term" value="P:Mo-molybdopterin cofactor biosynthetic process"/>
    <property type="evidence" value="ECO:0007669"/>
    <property type="project" value="UniProtKB-UniRule"/>
</dbReference>
<dbReference type="PANTHER" id="PTHR23404">
    <property type="entry name" value="MOLYBDOPTERIN SYNTHASE RELATED"/>
    <property type="match status" value="1"/>
</dbReference>
<dbReference type="Gene3D" id="3.90.1170.40">
    <property type="entry name" value="Molybdopterin biosynthesis MoaE subunit"/>
    <property type="match status" value="1"/>
</dbReference>
<dbReference type="HAMAP" id="MF_03052">
    <property type="entry name" value="MOC2B"/>
    <property type="match status" value="1"/>
</dbReference>
<dbReference type="GO" id="GO:0030366">
    <property type="term" value="F:molybdopterin synthase activity"/>
    <property type="evidence" value="ECO:0007669"/>
    <property type="project" value="UniProtKB-UniRule"/>
</dbReference>
<keyword evidence="1 4" id="KW-0963">Cytoplasm</keyword>
<comment type="subunit">
    <text evidence="4">Heterotetramer; composed of 2 small (MOCS2A) and 2 large (MOCS2B) subunits.</text>
</comment>
<gene>
    <name evidence="5" type="ORF">NDN08_006526</name>
</gene>
<dbReference type="EMBL" id="JAMWBK010000009">
    <property type="protein sequence ID" value="KAJ8902118.1"/>
    <property type="molecule type" value="Genomic_DNA"/>
</dbReference>
<dbReference type="AlphaFoldDB" id="A0AAV8UHY7"/>
<evidence type="ECO:0000313" key="6">
    <source>
        <dbReference type="Proteomes" id="UP001157974"/>
    </source>
</evidence>
<feature type="binding site" evidence="4">
    <location>
        <begin position="103"/>
        <end position="104"/>
    </location>
    <ligand>
        <name>substrate</name>
    </ligand>
</feature>
<dbReference type="InterPro" id="IPR028888">
    <property type="entry name" value="MOCS2B_euk"/>
</dbReference>
<reference evidence="5 6" key="1">
    <citation type="journal article" date="2023" name="Nat. Commun.">
        <title>Origin of minicircular mitochondrial genomes in red algae.</title>
        <authorList>
            <person name="Lee Y."/>
            <person name="Cho C.H."/>
            <person name="Lee Y.M."/>
            <person name="Park S.I."/>
            <person name="Yang J.H."/>
            <person name="West J.A."/>
            <person name="Bhattacharya D."/>
            <person name="Yoon H.S."/>
        </authorList>
    </citation>
    <scope>NUCLEOTIDE SEQUENCE [LARGE SCALE GENOMIC DNA]</scope>
    <source>
        <strain evidence="5 6">CCMP1338</strain>
        <tissue evidence="5">Whole cell</tissue>
    </source>
</reference>
<evidence type="ECO:0000256" key="3">
    <source>
        <dbReference type="ARBA" id="ARBA00023150"/>
    </source>
</evidence>
<organism evidence="5 6">
    <name type="scientific">Rhodosorus marinus</name>
    <dbReference type="NCBI Taxonomy" id="101924"/>
    <lineage>
        <taxon>Eukaryota</taxon>
        <taxon>Rhodophyta</taxon>
        <taxon>Stylonematophyceae</taxon>
        <taxon>Stylonematales</taxon>
        <taxon>Stylonemataceae</taxon>
        <taxon>Rhodosorus</taxon>
    </lineage>
</organism>
<feature type="binding site" evidence="4">
    <location>
        <position position="119"/>
    </location>
    <ligand>
        <name>substrate</name>
    </ligand>
</feature>
<feature type="binding site" evidence="4">
    <location>
        <begin position="126"/>
        <end position="128"/>
    </location>
    <ligand>
        <name>substrate</name>
    </ligand>
</feature>
<keyword evidence="2 4" id="KW-0808">Transferase</keyword>
<proteinExistence type="inferred from homology"/>
<dbReference type="InterPro" id="IPR036563">
    <property type="entry name" value="MoaE_sf"/>
</dbReference>
<comment type="similarity">
    <text evidence="4">Belongs to the MoaE family. MOCS2B subfamily.</text>
</comment>
<sequence>MSDDDVLKLSNALLSVDEAYQAVVTSSAGGISTFVGTTRDTFEGKTVVRLEYEAYEEMALKEMQKLCDKVRARWDIKKMAVFHRLGAVPVEEASVIIAVSSAHRREAIEACHFAIDELKARVPIWKKEIYEDGSNWKANGEFNVKTAS</sequence>
<dbReference type="FunFam" id="3.90.1170.40:FF:000002">
    <property type="entry name" value="Molybdopterin synthase catalytic subunit"/>
    <property type="match status" value="1"/>
</dbReference>
<keyword evidence="3 4" id="KW-0501">Molybdenum cofactor biosynthesis</keyword>
<dbReference type="EC" id="2.8.1.12" evidence="4"/>
<name>A0AAV8UHY7_9RHOD</name>
<comment type="function">
    <text evidence="4">Catalytic subunit of the molybdopterin synthase complex, a complex that catalyzes the conversion of precursor Z into molybdopterin. Acts by mediating the incorporation of 2 sulfur atoms from thiocarboxylated MOCS2A into precursor Z to generate a dithiolene group.</text>
</comment>
<protein>
    <recommendedName>
        <fullName evidence="4">Molybdopterin synthase catalytic subunit</fullName>
        <ecNumber evidence="4">2.8.1.12</ecNumber>
    </recommendedName>
    <alternativeName>
        <fullName evidence="4">Molybdenum cofactor synthesis protein 2 large subunit</fullName>
    </alternativeName>
    <alternativeName>
        <fullName evidence="4">Molybdenum cofactor synthesis protein 2B</fullName>
        <shortName evidence="4">MOCS2B</shortName>
    </alternativeName>
</protein>
<evidence type="ECO:0000313" key="5">
    <source>
        <dbReference type="EMBL" id="KAJ8902118.1"/>
    </source>
</evidence>
<dbReference type="Proteomes" id="UP001157974">
    <property type="component" value="Unassembled WGS sequence"/>
</dbReference>
<keyword evidence="6" id="KW-1185">Reference proteome</keyword>
<dbReference type="GO" id="GO:1990140">
    <property type="term" value="C:molybdopterin synthase complex"/>
    <property type="evidence" value="ECO:0007669"/>
    <property type="project" value="UniProtKB-UniRule"/>
</dbReference>
<dbReference type="Pfam" id="PF02391">
    <property type="entry name" value="MoaE"/>
    <property type="match status" value="1"/>
</dbReference>
<evidence type="ECO:0000256" key="1">
    <source>
        <dbReference type="ARBA" id="ARBA00022490"/>
    </source>
</evidence>
<comment type="pathway">
    <text evidence="4">Cofactor biosynthesis; molybdopterin biosynthesis.</text>
</comment>
<evidence type="ECO:0000256" key="4">
    <source>
        <dbReference type="HAMAP-Rule" id="MF_03052"/>
    </source>
</evidence>
<accession>A0AAV8UHY7</accession>
<dbReference type="InterPro" id="IPR003448">
    <property type="entry name" value="Mopterin_biosynth_MoaE"/>
</dbReference>
<evidence type="ECO:0000256" key="2">
    <source>
        <dbReference type="ARBA" id="ARBA00022679"/>
    </source>
</evidence>